<dbReference type="SUPFAM" id="SSF49899">
    <property type="entry name" value="Concanavalin A-like lectins/glucanases"/>
    <property type="match status" value="1"/>
</dbReference>
<evidence type="ECO:0000313" key="3">
    <source>
        <dbReference type="EMBL" id="MBL6081095.1"/>
    </source>
</evidence>
<evidence type="ECO:0000256" key="1">
    <source>
        <dbReference type="ARBA" id="ARBA00006865"/>
    </source>
</evidence>
<dbReference type="Pfam" id="PF00722">
    <property type="entry name" value="Glyco_hydro_16"/>
    <property type="match status" value="1"/>
</dbReference>
<dbReference type="PROSITE" id="PS51762">
    <property type="entry name" value="GH16_2"/>
    <property type="match status" value="1"/>
</dbReference>
<keyword evidence="4" id="KW-1185">Reference proteome</keyword>
<comment type="similarity">
    <text evidence="1">Belongs to the glycosyl hydrolase 16 family.</text>
</comment>
<dbReference type="InterPro" id="IPR000757">
    <property type="entry name" value="Beta-glucanase-like"/>
</dbReference>
<evidence type="ECO:0000259" key="2">
    <source>
        <dbReference type="PROSITE" id="PS51762"/>
    </source>
</evidence>
<dbReference type="SUPFAM" id="SSF51120">
    <property type="entry name" value="beta-Roll"/>
    <property type="match status" value="2"/>
</dbReference>
<dbReference type="InterPro" id="IPR013320">
    <property type="entry name" value="ConA-like_dom_sf"/>
</dbReference>
<evidence type="ECO:0000313" key="4">
    <source>
        <dbReference type="Proteomes" id="UP000660885"/>
    </source>
</evidence>
<organism evidence="3 4">
    <name type="scientific">Belnapia arida</name>
    <dbReference type="NCBI Taxonomy" id="2804533"/>
    <lineage>
        <taxon>Bacteria</taxon>
        <taxon>Pseudomonadati</taxon>
        <taxon>Pseudomonadota</taxon>
        <taxon>Alphaproteobacteria</taxon>
        <taxon>Acetobacterales</taxon>
        <taxon>Roseomonadaceae</taxon>
        <taxon>Belnapia</taxon>
    </lineage>
</organism>
<gene>
    <name evidence="3" type="ORF">JMJ56_24105</name>
</gene>
<dbReference type="EMBL" id="JAETWB010000021">
    <property type="protein sequence ID" value="MBL6081095.1"/>
    <property type="molecule type" value="Genomic_DNA"/>
</dbReference>
<dbReference type="Proteomes" id="UP000660885">
    <property type="component" value="Unassembled WGS sequence"/>
</dbReference>
<protein>
    <submittedName>
        <fullName evidence="3">Family 16 glycosylhydrolase</fullName>
    </submittedName>
</protein>
<sequence length="759" mass="78573">MGQSQSAVNYVGTTLWQSAAPTNWITGAPRGSLLQGGSGADAIYSPGGAATLSGNADDDIYSLWESGDRIVEQTLGGTDTAVSNAPRLVLPDNVENLVIQTAGGAGTGNALANWITAGSGSQTLDGGAGHDVLTGGAGADCFIVAQGTGSDVITDFQAGVDRIHLRGAAQPTSFAAVTSALTQVGADVVLSLGQDRLLLRNHKVSDFTARDFELPPSLAGLKQTFFDDFTSFASAPRGRDPVTGAAVWSTTYPWFGERTLSGNNEAEYYSDASTGVSPFAVRNGALDITAAPKSGLPDGLTYTSGLITTKTTFDQTYGYFEIRADLPKGAGFWPAFWLLPADLSWPPEIDVMEVLGNDPNTFFGGVVTEADGMHRTVNNGGTTGADLSAGYHTFGVSWRPEEIRWYVDGVEMFHTATPADMLGKPMYMLANLAVGGPGSWPGPADGVSTATMHIDWIRASQFPEFAGHVAPAPAATFGATALSAAQAGVTVGLATYDTQTYTTTLCPRDWNCVGSVRSAPASWAQDNAFRLAYDNFVEVNLDFGVATTRTEVLVVGAKRGAVALGSGDDRFTWAAHSNDGRVGNTMRVATGDGNDTVLVTAVGVSTLDAERSGGNGRLWNAAYDGRNSTAEVTLDGGYDTVKAQGMVKLVVHAGPGDCVVTGAGADDTFFAGSGGGHVVGGAGSDAFVIALDTGHYTVWDFASGTDRIRLDGGLDRADIRISAAVIDGVSGTLVSIADHGGHLFLANLRVLAAADIVLG</sequence>
<feature type="domain" description="GH16" evidence="2">
    <location>
        <begin position="210"/>
        <end position="465"/>
    </location>
</feature>
<dbReference type="PANTHER" id="PTHR10963">
    <property type="entry name" value="GLYCOSYL HYDROLASE-RELATED"/>
    <property type="match status" value="1"/>
</dbReference>
<comment type="caution">
    <text evidence="3">The sequence shown here is derived from an EMBL/GenBank/DDBJ whole genome shotgun (WGS) entry which is preliminary data.</text>
</comment>
<dbReference type="PANTHER" id="PTHR10963:SF55">
    <property type="entry name" value="GLYCOSIDE HYDROLASE FAMILY 16 PROTEIN"/>
    <property type="match status" value="1"/>
</dbReference>
<proteinExistence type="inferred from homology"/>
<name>A0ABS1U8U8_9PROT</name>
<dbReference type="Gene3D" id="2.60.120.200">
    <property type="match status" value="1"/>
</dbReference>
<dbReference type="InterPro" id="IPR011049">
    <property type="entry name" value="Serralysin-like_metalloprot_C"/>
</dbReference>
<dbReference type="PRINTS" id="PR00313">
    <property type="entry name" value="CABNDNGRPT"/>
</dbReference>
<dbReference type="Pfam" id="PF00353">
    <property type="entry name" value="HemolysinCabind"/>
    <property type="match status" value="1"/>
</dbReference>
<dbReference type="Gene3D" id="2.150.10.10">
    <property type="entry name" value="Serralysin-like metalloprotease, C-terminal"/>
    <property type="match status" value="2"/>
</dbReference>
<dbReference type="CDD" id="cd08023">
    <property type="entry name" value="GH16_laminarinase_like"/>
    <property type="match status" value="1"/>
</dbReference>
<dbReference type="RefSeq" id="WP_202834320.1">
    <property type="nucleotide sequence ID" value="NZ_JAETWB010000021.1"/>
</dbReference>
<dbReference type="InterPro" id="IPR050546">
    <property type="entry name" value="Glycosyl_Hydrlase_16"/>
</dbReference>
<reference evidence="3 4" key="1">
    <citation type="submission" date="2021-01" db="EMBL/GenBank/DDBJ databases">
        <title>Belnapia mucosa sp. nov. and Belnapia arida sp. nov., isolated from the Tabernas Desert (Almeria, Spain).</title>
        <authorList>
            <person name="Molina-Menor E."/>
            <person name="Vidal-Verdu A."/>
            <person name="Calonge A."/>
            <person name="Satari L."/>
            <person name="Pereto J."/>
            <person name="Porcar M."/>
        </authorList>
    </citation>
    <scope>NUCLEOTIDE SEQUENCE [LARGE SCALE GENOMIC DNA]</scope>
    <source>
        <strain evidence="3 4">T18</strain>
    </source>
</reference>
<accession>A0ABS1U8U8</accession>
<dbReference type="InterPro" id="IPR001343">
    <property type="entry name" value="Hemolysn_Ca-bd"/>
</dbReference>